<evidence type="ECO:0000256" key="6">
    <source>
        <dbReference type="ARBA" id="ARBA00022692"/>
    </source>
</evidence>
<evidence type="ECO:0000313" key="12">
    <source>
        <dbReference type="EMBL" id="CAK9146040.1"/>
    </source>
</evidence>
<evidence type="ECO:0000256" key="2">
    <source>
        <dbReference type="ARBA" id="ARBA00004477"/>
    </source>
</evidence>
<evidence type="ECO:0000256" key="7">
    <source>
        <dbReference type="ARBA" id="ARBA00022703"/>
    </source>
</evidence>
<evidence type="ECO:0000256" key="3">
    <source>
        <dbReference type="ARBA" id="ARBA00004922"/>
    </source>
</evidence>
<dbReference type="Proteomes" id="UP001642360">
    <property type="component" value="Unassembled WGS sequence"/>
</dbReference>
<keyword evidence="8" id="KW-0256">Endoplasmic reticulum</keyword>
<feature type="transmembrane region" description="Helical" evidence="11">
    <location>
        <begin position="32"/>
        <end position="51"/>
    </location>
</feature>
<comment type="caution">
    <text evidence="12">The sequence shown here is derived from an EMBL/GenBank/DDBJ whole genome shotgun (WGS) entry which is preliminary data.</text>
</comment>
<organism evidence="12 13">
    <name type="scientific">Ilex paraguariensis</name>
    <name type="common">yerba mate</name>
    <dbReference type="NCBI Taxonomy" id="185542"/>
    <lineage>
        <taxon>Eukaryota</taxon>
        <taxon>Viridiplantae</taxon>
        <taxon>Streptophyta</taxon>
        <taxon>Embryophyta</taxon>
        <taxon>Tracheophyta</taxon>
        <taxon>Spermatophyta</taxon>
        <taxon>Magnoliopsida</taxon>
        <taxon>eudicotyledons</taxon>
        <taxon>Gunneridae</taxon>
        <taxon>Pentapetalae</taxon>
        <taxon>asterids</taxon>
        <taxon>campanulids</taxon>
        <taxon>Aquifoliales</taxon>
        <taxon>Aquifoliaceae</taxon>
        <taxon>Ilex</taxon>
    </lineage>
</organism>
<evidence type="ECO:0000256" key="11">
    <source>
        <dbReference type="SAM" id="Phobius"/>
    </source>
</evidence>
<accession>A0ABC8RR64</accession>
<dbReference type="PANTHER" id="PTHR10705:SF0">
    <property type="entry name" value="DOLICHYL-DIPHOSPHOOLIGOSACCHARIDE--PROTEIN GLYCOSYLTRANSFERASE SUBUNIT DAD1"/>
    <property type="match status" value="1"/>
</dbReference>
<comment type="subunit">
    <text evidence="5">Component of the oligosaccharyltransferase (OST) complex.</text>
</comment>
<dbReference type="AlphaFoldDB" id="A0ABC8RR64"/>
<comment type="subcellular location">
    <subcellularLocation>
        <location evidence="2">Endoplasmic reticulum membrane</location>
        <topology evidence="2">Multi-pass membrane protein</topology>
    </subcellularLocation>
</comment>
<comment type="similarity">
    <text evidence="4">Belongs to the DAD/OST2 family.</text>
</comment>
<evidence type="ECO:0000256" key="10">
    <source>
        <dbReference type="ARBA" id="ARBA00023136"/>
    </source>
</evidence>
<reference evidence="12 13" key="1">
    <citation type="submission" date="2024-02" db="EMBL/GenBank/DDBJ databases">
        <authorList>
            <person name="Vignale AGUSTIN F."/>
            <person name="Sosa J E."/>
            <person name="Modenutti C."/>
        </authorList>
    </citation>
    <scope>NUCLEOTIDE SEQUENCE [LARGE SCALE GENOMIC DNA]</scope>
</reference>
<keyword evidence="9 11" id="KW-1133">Transmembrane helix</keyword>
<comment type="function">
    <text evidence="1">Subunit of the oligosaccharyl transferase (OST) complex that catalyzes the initial transfer of a defined glycan (Glc(3)Man(9)GlcNAc(2) in eukaryotes) from the lipid carrier dolichol-pyrophosphate to an asparagine residue within an Asn-X-Ser/Thr consensus motif in nascent polypeptide chains, the first step in protein N-glycosylation. N-glycosylation occurs cotranslationally and the complex associates with the Sec61 complex at the channel-forming translocon complex that mediates protein translocation across the endoplasmic reticulum (ER). All subunits are required for a maximal enzyme activity.</text>
</comment>
<name>A0ABC8RR64_9AQUA</name>
<keyword evidence="7" id="KW-0053">Apoptosis</keyword>
<evidence type="ECO:0000256" key="1">
    <source>
        <dbReference type="ARBA" id="ARBA00002791"/>
    </source>
</evidence>
<gene>
    <name evidence="12" type="ORF">ILEXP_LOCUS13874</name>
</gene>
<evidence type="ECO:0000256" key="8">
    <source>
        <dbReference type="ARBA" id="ARBA00022824"/>
    </source>
</evidence>
<keyword evidence="10 11" id="KW-0472">Membrane</keyword>
<evidence type="ECO:0008006" key="14">
    <source>
        <dbReference type="Google" id="ProtNLM"/>
    </source>
</evidence>
<evidence type="ECO:0000256" key="9">
    <source>
        <dbReference type="ARBA" id="ARBA00022989"/>
    </source>
</evidence>
<sequence length="78" mass="8729">MSRSSASKDAQALFRSLSSAYAITPSNLKIIDLYVMFAVFTALIQVICLYLQSLSLISLLIVDYDRELCIVPLVHIVY</sequence>
<protein>
    <recommendedName>
        <fullName evidence="14">Oligosaccharyl transferase subunit DAD1</fullName>
    </recommendedName>
</protein>
<evidence type="ECO:0000256" key="5">
    <source>
        <dbReference type="ARBA" id="ARBA00011157"/>
    </source>
</evidence>
<keyword evidence="13" id="KW-1185">Reference proteome</keyword>
<dbReference type="PANTHER" id="PTHR10705">
    <property type="entry name" value="DOLICHYL-DIPHOSPHOOLIGOSACCHARIDE--PROTEIN GLYCOSYLTRANSFERASE SUBUNIT DAD1"/>
    <property type="match status" value="1"/>
</dbReference>
<proteinExistence type="inferred from homology"/>
<evidence type="ECO:0000313" key="13">
    <source>
        <dbReference type="Proteomes" id="UP001642360"/>
    </source>
</evidence>
<keyword evidence="6 11" id="KW-0812">Transmembrane</keyword>
<dbReference type="EMBL" id="CAUOFW020001534">
    <property type="protein sequence ID" value="CAK9146040.1"/>
    <property type="molecule type" value="Genomic_DNA"/>
</dbReference>
<comment type="pathway">
    <text evidence="3">Protein modification; protein glycosylation.</text>
</comment>
<dbReference type="GO" id="GO:0005789">
    <property type="term" value="C:endoplasmic reticulum membrane"/>
    <property type="evidence" value="ECO:0007669"/>
    <property type="project" value="UniProtKB-SubCell"/>
</dbReference>
<dbReference type="InterPro" id="IPR003038">
    <property type="entry name" value="DAD/Ost2"/>
</dbReference>
<evidence type="ECO:0000256" key="4">
    <source>
        <dbReference type="ARBA" id="ARBA00009386"/>
    </source>
</evidence>